<comment type="caution">
    <text evidence="1">The sequence shown here is derived from an EMBL/GenBank/DDBJ whole genome shotgun (WGS) entry which is preliminary data.</text>
</comment>
<protein>
    <submittedName>
        <fullName evidence="1">Uncharacterized protein</fullName>
    </submittedName>
</protein>
<evidence type="ECO:0000313" key="2">
    <source>
        <dbReference type="Proteomes" id="UP001194580"/>
    </source>
</evidence>
<gene>
    <name evidence="1" type="ORF">BGZ95_011469</name>
</gene>
<dbReference type="InterPro" id="IPR032675">
    <property type="entry name" value="LRR_dom_sf"/>
</dbReference>
<reference evidence="1" key="1">
    <citation type="journal article" date="2020" name="Fungal Divers.">
        <title>Resolving the Mortierellaceae phylogeny through synthesis of multi-gene phylogenetics and phylogenomics.</title>
        <authorList>
            <person name="Vandepol N."/>
            <person name="Liber J."/>
            <person name="Desiro A."/>
            <person name="Na H."/>
            <person name="Kennedy M."/>
            <person name="Barry K."/>
            <person name="Grigoriev I.V."/>
            <person name="Miller A.N."/>
            <person name="O'Donnell K."/>
            <person name="Stajich J.E."/>
            <person name="Bonito G."/>
        </authorList>
    </citation>
    <scope>NUCLEOTIDE SEQUENCE</scope>
    <source>
        <strain evidence="1">NRRL 28262</strain>
    </source>
</reference>
<dbReference type="GO" id="GO:0019005">
    <property type="term" value="C:SCF ubiquitin ligase complex"/>
    <property type="evidence" value="ECO:0007669"/>
    <property type="project" value="TreeGrafter"/>
</dbReference>
<dbReference type="PANTHER" id="PTHR13318">
    <property type="entry name" value="PARTNER OF PAIRED, ISOFORM B-RELATED"/>
    <property type="match status" value="1"/>
</dbReference>
<dbReference type="GO" id="GO:0031146">
    <property type="term" value="P:SCF-dependent proteasomal ubiquitin-dependent protein catabolic process"/>
    <property type="evidence" value="ECO:0007669"/>
    <property type="project" value="TreeGrafter"/>
</dbReference>
<name>A0AAD4D9U4_9FUNG</name>
<dbReference type="Proteomes" id="UP001194580">
    <property type="component" value="Unassembled WGS sequence"/>
</dbReference>
<sequence length="469" mass="53427">MSLHVRPLDLPEIVVRVGHFLPLWTRERASGGRQKTVFKPKTFHYCLLVSKLWHQTLLPILWAFYDAEGMCLVPEKTLLSNGHYFRTFYMQSGQYGPGHFQNTRLVNAYLSPDVDKLVQTQQLVKDNPGLKSLEWNSPNGDLCLEPEYLIHLSQLEHLALSRWDVSEGRFETILEALAGSLKRLEIGWSMNVPLMLPGLEFYRGKNAPNAPDPAKFVRSCPNLKRLELSLDMYGSNNLVDNELARISDSLQECCPKLQALVLHGSMDQDYKAKLIRNCTTTNILLELVVELSAVGEELIDSIVRHAPTLETLGIHNKTGINDNASLYLLFQLPVQCPQLKHLSITGWYCHERTQSVLDIIKSTISSWRCRELEVLDLDIGGPSEGCSWDDRSTMDEIFSKGPVLGWYYRPQESAYSGDIDFFWNTGYLESVFEAVMGLERLCVLKWYGVVLTRSVDRASARFDYPSMLF</sequence>
<accession>A0AAD4D9U4</accession>
<dbReference type="AlphaFoldDB" id="A0AAD4D9U4"/>
<proteinExistence type="predicted"/>
<dbReference type="EMBL" id="JAAAIL010000867">
    <property type="protein sequence ID" value="KAG0272749.1"/>
    <property type="molecule type" value="Genomic_DNA"/>
</dbReference>
<dbReference type="Gene3D" id="3.80.10.10">
    <property type="entry name" value="Ribonuclease Inhibitor"/>
    <property type="match status" value="1"/>
</dbReference>
<organism evidence="1 2">
    <name type="scientific">Linnemannia exigua</name>
    <dbReference type="NCBI Taxonomy" id="604196"/>
    <lineage>
        <taxon>Eukaryota</taxon>
        <taxon>Fungi</taxon>
        <taxon>Fungi incertae sedis</taxon>
        <taxon>Mucoromycota</taxon>
        <taxon>Mortierellomycotina</taxon>
        <taxon>Mortierellomycetes</taxon>
        <taxon>Mortierellales</taxon>
        <taxon>Mortierellaceae</taxon>
        <taxon>Linnemannia</taxon>
    </lineage>
</organism>
<dbReference type="PANTHER" id="PTHR13318:SF95">
    <property type="entry name" value="F-BOX PROTEIN YLR352W"/>
    <property type="match status" value="1"/>
</dbReference>
<evidence type="ECO:0000313" key="1">
    <source>
        <dbReference type="EMBL" id="KAG0272749.1"/>
    </source>
</evidence>
<keyword evidence="2" id="KW-1185">Reference proteome</keyword>
<dbReference type="SUPFAM" id="SSF52047">
    <property type="entry name" value="RNI-like"/>
    <property type="match status" value="1"/>
</dbReference>